<evidence type="ECO:0000313" key="2">
    <source>
        <dbReference type="Proteomes" id="UP001062223"/>
    </source>
</evidence>
<accession>A0A9Q9T3G7</accession>
<dbReference type="KEGG" id="cpoi:OE229_17300"/>
<gene>
    <name evidence="1" type="ORF">OE229_17300</name>
</gene>
<dbReference type="RefSeq" id="WP_262139100.1">
    <property type="nucleotide sequence ID" value="NZ_CP106879.1"/>
</dbReference>
<organism evidence="1 2">
    <name type="scientific">Curtobacterium poinsettiae</name>
    <dbReference type="NCBI Taxonomy" id="159612"/>
    <lineage>
        <taxon>Bacteria</taxon>
        <taxon>Bacillati</taxon>
        <taxon>Actinomycetota</taxon>
        <taxon>Actinomycetes</taxon>
        <taxon>Micrococcales</taxon>
        <taxon>Microbacteriaceae</taxon>
        <taxon>Curtobacterium</taxon>
    </lineage>
</organism>
<name>A0A9Q9T3G7_9MICO</name>
<evidence type="ECO:0000313" key="1">
    <source>
        <dbReference type="EMBL" id="UYC80842.1"/>
    </source>
</evidence>
<sequence length="295" mass="31596">MTAAELGYLGVDPERASARVAFATAYAQLAGEDYAREATISEPQTGTSEGNRLEAATAYREAAQWSLALGTDDAFDRLATAARWFSQLGLPYGHFLGAACRTVNADGPLLREGDVIRQLRNAVAGSPVESDRFERRGLASRQQQAYLFVAAAATPELADEFRDELAAIADLPAMGLGTAPVGALGAPVQTYVRAGLALMDHDRASVLLRVLVGMSRRFEDAASLASSNRYLWRNASAPVDIPDLDIIALVALGVDRVEGFARRLREAASELSGWARFSINVAIEAIELRQGGRQA</sequence>
<proteinExistence type="predicted"/>
<dbReference type="EMBL" id="CP106879">
    <property type="protein sequence ID" value="UYC80842.1"/>
    <property type="molecule type" value="Genomic_DNA"/>
</dbReference>
<dbReference type="AlphaFoldDB" id="A0A9Q9T3G7"/>
<reference evidence="1" key="1">
    <citation type="submission" date="2022-09" db="EMBL/GenBank/DDBJ databases">
        <title>Taxonomy of Curtobacterium flaccumfaciens.</title>
        <authorList>
            <person name="Osdaghi E."/>
            <person name="Taghavi S.M."/>
            <person name="Hamidizade M."/>
            <person name="Abachi H."/>
            <person name="Fazliarab A."/>
            <person name="Baeyen S."/>
            <person name="Portier P."/>
            <person name="Van Vaerenbergh J."/>
            <person name="Jacques M.-A."/>
        </authorList>
    </citation>
    <scope>NUCLEOTIDE SEQUENCE</scope>
    <source>
        <strain evidence="1">AGQB46</strain>
    </source>
</reference>
<dbReference type="Proteomes" id="UP001062223">
    <property type="component" value="Chromosome"/>
</dbReference>
<protein>
    <submittedName>
        <fullName evidence="1">Uncharacterized protein</fullName>
    </submittedName>
</protein>